<dbReference type="InterPro" id="IPR038670">
    <property type="entry name" value="HslJ-like_sf"/>
</dbReference>
<protein>
    <submittedName>
        <fullName evidence="3">META domain-containing protein</fullName>
    </submittedName>
</protein>
<dbReference type="OrthoDB" id="880459at2"/>
<feature type="signal peptide" evidence="1">
    <location>
        <begin position="1"/>
        <end position="23"/>
    </location>
</feature>
<dbReference type="InterPro" id="IPR053147">
    <property type="entry name" value="Hsp_HslJ-like"/>
</dbReference>
<feature type="chain" id="PRO_5018146595" evidence="1">
    <location>
        <begin position="24"/>
        <end position="145"/>
    </location>
</feature>
<dbReference type="Proteomes" id="UP000275719">
    <property type="component" value="Unassembled WGS sequence"/>
</dbReference>
<dbReference type="Pfam" id="PF03724">
    <property type="entry name" value="META"/>
    <property type="match status" value="1"/>
</dbReference>
<dbReference type="Gene3D" id="2.40.128.270">
    <property type="match status" value="1"/>
</dbReference>
<organism evidence="3 4">
    <name type="scientific">Paenimyroides tangerinum</name>
    <dbReference type="NCBI Taxonomy" id="2488728"/>
    <lineage>
        <taxon>Bacteria</taxon>
        <taxon>Pseudomonadati</taxon>
        <taxon>Bacteroidota</taxon>
        <taxon>Flavobacteriia</taxon>
        <taxon>Flavobacteriales</taxon>
        <taxon>Flavobacteriaceae</taxon>
        <taxon>Paenimyroides</taxon>
    </lineage>
</organism>
<name>A0A3P3W3G2_9FLAO</name>
<evidence type="ECO:0000313" key="4">
    <source>
        <dbReference type="Proteomes" id="UP000275719"/>
    </source>
</evidence>
<evidence type="ECO:0000259" key="2">
    <source>
        <dbReference type="Pfam" id="PF03724"/>
    </source>
</evidence>
<dbReference type="PROSITE" id="PS51257">
    <property type="entry name" value="PROKAR_LIPOPROTEIN"/>
    <property type="match status" value="1"/>
</dbReference>
<proteinExistence type="predicted"/>
<dbReference type="PANTHER" id="PTHR35535:SF2">
    <property type="entry name" value="DUF306 DOMAIN-CONTAINING PROTEIN"/>
    <property type="match status" value="1"/>
</dbReference>
<dbReference type="EMBL" id="RQVQ01000024">
    <property type="protein sequence ID" value="RRJ89642.1"/>
    <property type="molecule type" value="Genomic_DNA"/>
</dbReference>
<gene>
    <name evidence="3" type="ORF">EG240_11040</name>
</gene>
<reference evidence="3 4" key="1">
    <citation type="submission" date="2018-11" db="EMBL/GenBank/DDBJ databases">
        <title>Flavobacterium sp. nov., YIM 102701-2 draft genome.</title>
        <authorList>
            <person name="Li G."/>
            <person name="Jiang Y."/>
        </authorList>
    </citation>
    <scope>NUCLEOTIDE SEQUENCE [LARGE SCALE GENOMIC DNA]</scope>
    <source>
        <strain evidence="3 4">YIM 102701-2</strain>
    </source>
</reference>
<dbReference type="PANTHER" id="PTHR35535">
    <property type="entry name" value="HEAT SHOCK PROTEIN HSLJ"/>
    <property type="match status" value="1"/>
</dbReference>
<evidence type="ECO:0000256" key="1">
    <source>
        <dbReference type="SAM" id="SignalP"/>
    </source>
</evidence>
<sequence>MKKILSFLSLMLGVILVSSCATKKADSGSSEDTLFKNKWQFVEVANVAINKEVNGTVPYLSFDKTDKRFSAITGCNTVNGNFSATNSKAEFGLGMSTMMFCEDMSVENGFKQILEQVKTYKIIGNELVLMGSNDKVLAKFNKYNN</sequence>
<comment type="caution">
    <text evidence="3">The sequence shown here is derived from an EMBL/GenBank/DDBJ whole genome shotgun (WGS) entry which is preliminary data.</text>
</comment>
<dbReference type="AlphaFoldDB" id="A0A3P3W3G2"/>
<keyword evidence="4" id="KW-1185">Reference proteome</keyword>
<evidence type="ECO:0000313" key="3">
    <source>
        <dbReference type="EMBL" id="RRJ89642.1"/>
    </source>
</evidence>
<accession>A0A3P3W3G2</accession>
<keyword evidence="1" id="KW-0732">Signal</keyword>
<feature type="domain" description="DUF306" evidence="2">
    <location>
        <begin position="33"/>
        <end position="140"/>
    </location>
</feature>
<dbReference type="RefSeq" id="WP_125019449.1">
    <property type="nucleotide sequence ID" value="NZ_RQVQ01000024.1"/>
</dbReference>
<dbReference type="InterPro" id="IPR005184">
    <property type="entry name" value="DUF306_Meta_HslJ"/>
</dbReference>